<dbReference type="EMBL" id="JABFTP020000062">
    <property type="protein sequence ID" value="KAL3272990.1"/>
    <property type="molecule type" value="Genomic_DNA"/>
</dbReference>
<comment type="caution">
    <text evidence="1">The sequence shown here is derived from an EMBL/GenBank/DDBJ whole genome shotgun (WGS) entry which is preliminary data.</text>
</comment>
<dbReference type="AlphaFoldDB" id="A0ABD2N3K6"/>
<dbReference type="Proteomes" id="UP001516400">
    <property type="component" value="Unassembled WGS sequence"/>
</dbReference>
<gene>
    <name evidence="1" type="ORF">HHI36_014447</name>
</gene>
<keyword evidence="2" id="KW-1185">Reference proteome</keyword>
<proteinExistence type="predicted"/>
<evidence type="ECO:0000313" key="2">
    <source>
        <dbReference type="Proteomes" id="UP001516400"/>
    </source>
</evidence>
<organism evidence="1 2">
    <name type="scientific">Cryptolaemus montrouzieri</name>
    <dbReference type="NCBI Taxonomy" id="559131"/>
    <lineage>
        <taxon>Eukaryota</taxon>
        <taxon>Metazoa</taxon>
        <taxon>Ecdysozoa</taxon>
        <taxon>Arthropoda</taxon>
        <taxon>Hexapoda</taxon>
        <taxon>Insecta</taxon>
        <taxon>Pterygota</taxon>
        <taxon>Neoptera</taxon>
        <taxon>Endopterygota</taxon>
        <taxon>Coleoptera</taxon>
        <taxon>Polyphaga</taxon>
        <taxon>Cucujiformia</taxon>
        <taxon>Coccinelloidea</taxon>
        <taxon>Coccinellidae</taxon>
        <taxon>Scymninae</taxon>
        <taxon>Scymnini</taxon>
        <taxon>Cryptolaemus</taxon>
    </lineage>
</organism>
<reference evidence="1 2" key="1">
    <citation type="journal article" date="2021" name="BMC Biol.">
        <title>Horizontally acquired antibacterial genes associated with adaptive radiation of ladybird beetles.</title>
        <authorList>
            <person name="Li H.S."/>
            <person name="Tang X.F."/>
            <person name="Huang Y.H."/>
            <person name="Xu Z.Y."/>
            <person name="Chen M.L."/>
            <person name="Du X.Y."/>
            <person name="Qiu B.Y."/>
            <person name="Chen P.T."/>
            <person name="Zhang W."/>
            <person name="Slipinski A."/>
            <person name="Escalona H.E."/>
            <person name="Waterhouse R.M."/>
            <person name="Zwick A."/>
            <person name="Pang H."/>
        </authorList>
    </citation>
    <scope>NUCLEOTIDE SEQUENCE [LARGE SCALE GENOMIC DNA]</scope>
    <source>
        <strain evidence="1">SYSU2018</strain>
    </source>
</reference>
<sequence>MKDPRVKGKVSEMIENMLEPINKTAEFHIENVWNNFKNSDTLQMNPEAENPTKKQRLVTNDILDLTAERALHRNKNPEQSRRLNTEVKARIWRAKADWYSQECTEIEEFGRKHDMFNLHKKVKGVTGLQKWKATNTSVDESGKIIQDPEEQLIQ</sequence>
<protein>
    <submittedName>
        <fullName evidence="1">Uncharacterized protein</fullName>
    </submittedName>
</protein>
<evidence type="ECO:0000313" key="1">
    <source>
        <dbReference type="EMBL" id="KAL3272990.1"/>
    </source>
</evidence>
<name>A0ABD2N3K6_9CUCU</name>
<accession>A0ABD2N3K6</accession>